<feature type="compositionally biased region" description="Low complexity" evidence="1">
    <location>
        <begin position="269"/>
        <end position="281"/>
    </location>
</feature>
<comment type="caution">
    <text evidence="3">The sequence shown here is derived from an EMBL/GenBank/DDBJ whole genome shotgun (WGS) entry which is preliminary data.</text>
</comment>
<dbReference type="InterPro" id="IPR036365">
    <property type="entry name" value="PGBD-like_sf"/>
</dbReference>
<dbReference type="SUPFAM" id="SSF47090">
    <property type="entry name" value="PGBD-like"/>
    <property type="match status" value="1"/>
</dbReference>
<evidence type="ECO:0000313" key="4">
    <source>
        <dbReference type="Proteomes" id="UP001204439"/>
    </source>
</evidence>
<dbReference type="Gene3D" id="1.10.530.10">
    <property type="match status" value="1"/>
</dbReference>
<name>A0ABU4JMR7_9FLAO</name>
<accession>A0ABU4JMR7</accession>
<reference evidence="3 4" key="1">
    <citation type="submission" date="2023-11" db="EMBL/GenBank/DDBJ databases">
        <title>First isolation, identification, and characterization of non-pathogenic Epilithonimonas ginsengisoli isolated from diseased farmed rainbow trout (Oncorhynchus mykiss) in Chile.</title>
        <authorList>
            <person name="Miranda C.D."/>
            <person name="Irgang R."/>
            <person name="Concha C."/>
            <person name="Rojas R."/>
            <person name="Avendano R."/>
        </authorList>
    </citation>
    <scope>NUCLEOTIDE SEQUENCE [LARGE SCALE GENOMIC DNA]</scope>
    <source>
        <strain evidence="3 4">FP99</strain>
    </source>
</reference>
<evidence type="ECO:0000313" key="3">
    <source>
        <dbReference type="EMBL" id="MDW8550839.1"/>
    </source>
</evidence>
<keyword evidence="4" id="KW-1185">Reference proteome</keyword>
<dbReference type="EMBL" id="JAMXLT020000046">
    <property type="protein sequence ID" value="MDW8550839.1"/>
    <property type="molecule type" value="Genomic_DNA"/>
</dbReference>
<dbReference type="SUPFAM" id="SSF53955">
    <property type="entry name" value="Lysozyme-like"/>
    <property type="match status" value="1"/>
</dbReference>
<evidence type="ECO:0000256" key="1">
    <source>
        <dbReference type="SAM" id="MobiDB-lite"/>
    </source>
</evidence>
<proteinExistence type="predicted"/>
<protein>
    <recommendedName>
        <fullName evidence="2">Peptidoglycan binding-like domain-containing protein</fullName>
    </recommendedName>
</protein>
<organism evidence="3 4">
    <name type="scientific">Epilithonimonas ginsengisoli</name>
    <dbReference type="NCBI Taxonomy" id="1245592"/>
    <lineage>
        <taxon>Bacteria</taxon>
        <taxon>Pseudomonadati</taxon>
        <taxon>Bacteroidota</taxon>
        <taxon>Flavobacteriia</taxon>
        <taxon>Flavobacteriales</taxon>
        <taxon>Weeksellaceae</taxon>
        <taxon>Chryseobacterium group</taxon>
        <taxon>Epilithonimonas</taxon>
    </lineage>
</organism>
<feature type="domain" description="Peptidoglycan binding-like" evidence="2">
    <location>
        <begin position="439"/>
        <end position="492"/>
    </location>
</feature>
<dbReference type="InterPro" id="IPR002477">
    <property type="entry name" value="Peptidoglycan-bd-like"/>
</dbReference>
<sequence length="1017" mass="114246">MRPINRINYITNNIMGAVIGNQNPMVGETNFYEINMFGSLPFFSPNNSYEWYLFKKQKSGSWIDITKDGVPKKGTKVEYKFFEPVAGELFEVRVFEVVQGILPSVESSKKLFGKLEITPTASKTAQIDKVILFNRGKKDVNKADYRDTLIAQAFCTALFGKEIEFQLWEDDAKGDGHDAAVNKNNRIPRVYKATVNERGIAEARISLIADEKVMRQIANKFVMKGDTDEGANHEYYVTATYLGKGEKASQVNVNVTNPDYQPKPKADSPKYPATPSSAAPAKPDEKGKVLDAYFSKSDGSKLTKVKVGEHVHVRIKTRGMVGKNLEYKVWEYDIGSNDLVSKSGKLKVVSDDIITGGFTITEKIFDKGIDLGMVDSDSEKQNYFIEVIPLDVTAESKKFGVDSDGLMEVEKVRSAVNVGANKALATCGGKFCIKKGDKNELVREINIRLAGFGGNVPTDEFTDKTEKMVKQFQKDFMKIAETGKVCGSTLKAIDEFSKNFDISATYWGQLKCSCSTKGKQAVSKLRGIKETNSCKGFGDKTGANNSPESTNKYEFPGIHRSLLFGFKALQFYFSKQKTYKIDSFSSGYRCRFKNYKTTNHQGKAIDIQFSKGTWAIRGPQKKNLVELRAMRDDIFVKHLGAQREWPNPNLFSIEPIDLLYYKDGSLRYDHTFSWIHMDVRQYEKKYLDDKYFCTNAATLNGKSIVELAIELGFMKTCICSETYQSQKAPATSGGKCACNDKLTKEQLKAIAVHASNANIDKYLDGFNETFTKFNINSCLQKIHFLAQVIQESGSFIYNVEQGDADYLAHYKGWHGRGLIQLTTKPNYVAFEAAVGEDVTSSAAARDKVTKSPYAVHSAGWFWDKRANLNGASNENDFIYLTYRVNGGFNHIDNRLENVKKGFENLYSKCTTDKGKNTDYKFPDSKAYKDKKAAFAWGLWHDPGVSKQGCEKSKALAIEGYQRFVDLTAATDSTENYYGIQKLSIFSDLVYTKVVKNKTVKFLNVRKAALKRINELKK</sequence>
<evidence type="ECO:0000259" key="2">
    <source>
        <dbReference type="Pfam" id="PF01471"/>
    </source>
</evidence>
<dbReference type="Pfam" id="PF01471">
    <property type="entry name" value="PG_binding_1"/>
    <property type="match status" value="1"/>
</dbReference>
<dbReference type="Gene3D" id="1.10.101.10">
    <property type="entry name" value="PGBD-like superfamily/PGBD"/>
    <property type="match status" value="1"/>
</dbReference>
<dbReference type="RefSeq" id="WP_063971256.1">
    <property type="nucleotide sequence ID" value="NZ_JAMXLT020000046.1"/>
</dbReference>
<dbReference type="InterPro" id="IPR036366">
    <property type="entry name" value="PGBDSf"/>
</dbReference>
<dbReference type="InterPro" id="IPR023346">
    <property type="entry name" value="Lysozyme-like_dom_sf"/>
</dbReference>
<dbReference type="Proteomes" id="UP001204439">
    <property type="component" value="Unassembled WGS sequence"/>
</dbReference>
<gene>
    <name evidence="3" type="ORF">NG800_018070</name>
</gene>
<feature type="region of interest" description="Disordered" evidence="1">
    <location>
        <begin position="254"/>
        <end position="284"/>
    </location>
</feature>